<dbReference type="Proteomes" id="UP000676336">
    <property type="component" value="Unassembled WGS sequence"/>
</dbReference>
<feature type="non-terminal residue" evidence="2">
    <location>
        <position position="1"/>
    </location>
</feature>
<accession>A0A8S3GWM5</accession>
<evidence type="ECO:0000313" key="2">
    <source>
        <dbReference type="EMBL" id="CAF5170944.1"/>
    </source>
</evidence>
<protein>
    <submittedName>
        <fullName evidence="2">Uncharacterized protein</fullName>
    </submittedName>
</protein>
<proteinExistence type="predicted"/>
<feature type="compositionally biased region" description="Basic residues" evidence="1">
    <location>
        <begin position="65"/>
        <end position="81"/>
    </location>
</feature>
<sequence>DLPCHRRDTTSQLKLNINPKAFFMVIPFIRVLRHWINQECGLNSSSNGDSDNANEYSKRHEHTSSHHHGGYHQPAPRRHRTMTCPNNTSQVNIQQKVFGVDQQTSSFIRDGTFEKRKNPSKIIADLTTQNTDEQQISPSNKLQKQLSVQDTIQRHFSQILKNDSITVTDNTTITETLLMRETNSAVVDTLTSFSPLLSVTDNYVGLKKLVEFPFFWKNYQALLMPFFTSKVETSPEKFLGESPAIYALHRDI</sequence>
<feature type="region of interest" description="Disordered" evidence="1">
    <location>
        <begin position="42"/>
        <end position="82"/>
    </location>
</feature>
<comment type="caution">
    <text evidence="2">The sequence shown here is derived from an EMBL/GenBank/DDBJ whole genome shotgun (WGS) entry which is preliminary data.</text>
</comment>
<reference evidence="2" key="1">
    <citation type="submission" date="2021-02" db="EMBL/GenBank/DDBJ databases">
        <authorList>
            <person name="Nowell W R."/>
        </authorList>
    </citation>
    <scope>NUCLEOTIDE SEQUENCE</scope>
</reference>
<feature type="compositionally biased region" description="Low complexity" evidence="1">
    <location>
        <begin position="43"/>
        <end position="54"/>
    </location>
</feature>
<dbReference type="EMBL" id="CAJOBI010311568">
    <property type="protein sequence ID" value="CAF5170944.1"/>
    <property type="molecule type" value="Genomic_DNA"/>
</dbReference>
<evidence type="ECO:0000256" key="1">
    <source>
        <dbReference type="SAM" id="MobiDB-lite"/>
    </source>
</evidence>
<gene>
    <name evidence="2" type="ORF">SMN809_LOCUS65569</name>
</gene>
<organism evidence="2 3">
    <name type="scientific">Rotaria magnacalcarata</name>
    <dbReference type="NCBI Taxonomy" id="392030"/>
    <lineage>
        <taxon>Eukaryota</taxon>
        <taxon>Metazoa</taxon>
        <taxon>Spiralia</taxon>
        <taxon>Gnathifera</taxon>
        <taxon>Rotifera</taxon>
        <taxon>Eurotatoria</taxon>
        <taxon>Bdelloidea</taxon>
        <taxon>Philodinida</taxon>
        <taxon>Philodinidae</taxon>
        <taxon>Rotaria</taxon>
    </lineage>
</organism>
<evidence type="ECO:0000313" key="3">
    <source>
        <dbReference type="Proteomes" id="UP000676336"/>
    </source>
</evidence>
<name>A0A8S3GWM5_9BILA</name>
<dbReference type="AlphaFoldDB" id="A0A8S3GWM5"/>